<feature type="non-terminal residue" evidence="2">
    <location>
        <position position="141"/>
    </location>
</feature>
<dbReference type="GO" id="GO:0003994">
    <property type="term" value="F:aconitate hydratase activity"/>
    <property type="evidence" value="ECO:0007669"/>
    <property type="project" value="InterPro"/>
</dbReference>
<reference evidence="2" key="1">
    <citation type="submission" date="2021-02" db="EMBL/GenBank/DDBJ databases">
        <title>Infant gut strain persistence is associated with maternal origin, phylogeny, and functional potential including surface adhesion and iron acquisition.</title>
        <authorList>
            <person name="Lou Y.C."/>
        </authorList>
    </citation>
    <scope>NUCLEOTIDE SEQUENCE</scope>
    <source>
        <strain evidence="2">L3_101_000G1_dasL3_101_000G1_concoct_7_sub</strain>
    </source>
</reference>
<dbReference type="AlphaFoldDB" id="A0A9E1F3A8"/>
<dbReference type="GO" id="GO:0006099">
    <property type="term" value="P:tricarboxylic acid cycle"/>
    <property type="evidence" value="ECO:0007669"/>
    <property type="project" value="InterPro"/>
</dbReference>
<dbReference type="InterPro" id="IPR036288">
    <property type="entry name" value="Aconitase_B_HEAT-like_dom_sf"/>
</dbReference>
<dbReference type="Gene3D" id="1.25.40.310">
    <property type="entry name" value="Aconitate B, HEAT-like domain"/>
    <property type="match status" value="1"/>
</dbReference>
<name>A0A9E1F3A8_9BACT</name>
<accession>A0A9E1F3A8</accession>
<evidence type="ECO:0000313" key="2">
    <source>
        <dbReference type="EMBL" id="MBS5830945.1"/>
    </source>
</evidence>
<comment type="caution">
    <text evidence="2">The sequence shown here is derived from an EMBL/GenBank/DDBJ whole genome shotgun (WGS) entry which is preliminary data.</text>
</comment>
<protein>
    <submittedName>
        <fullName evidence="2">Aconitate hydratase B</fullName>
    </submittedName>
</protein>
<dbReference type="EMBL" id="JAHAKR010000509">
    <property type="protein sequence ID" value="MBS5830945.1"/>
    <property type="molecule type" value="Genomic_DNA"/>
</dbReference>
<evidence type="ECO:0000313" key="3">
    <source>
        <dbReference type="Proteomes" id="UP000824019"/>
    </source>
</evidence>
<dbReference type="SUPFAM" id="SSF74778">
    <property type="entry name" value="Aconitase B, N-terminal domain"/>
    <property type="match status" value="1"/>
</dbReference>
<organism evidence="2 3">
    <name type="scientific">Campylobacter concisus</name>
    <dbReference type="NCBI Taxonomy" id="199"/>
    <lineage>
        <taxon>Bacteria</taxon>
        <taxon>Pseudomonadati</taxon>
        <taxon>Campylobacterota</taxon>
        <taxon>Epsilonproteobacteria</taxon>
        <taxon>Campylobacterales</taxon>
        <taxon>Campylobacteraceae</taxon>
        <taxon>Campylobacter</taxon>
    </lineage>
</organism>
<dbReference type="InterPro" id="IPR015933">
    <property type="entry name" value="Aconitase_B_HEAT-like_dom"/>
</dbReference>
<sequence length="141" mass="15477">MSFFTDYEKHVSEREKEGVPPLALNAKQTSEICELMRLAGNSSGDEKAQNDLKFLINLLANRVNPGVDDAAKIKAEFLGEVIDGLKIDGLDAVRAIKILGKMLGGYNVEILVRALKNSDETIAQAAANELKNIILVHEHFD</sequence>
<feature type="domain" description="Aconitase B HEAT-like" evidence="1">
    <location>
        <begin position="6"/>
        <end position="141"/>
    </location>
</feature>
<evidence type="ECO:0000259" key="1">
    <source>
        <dbReference type="Pfam" id="PF11791"/>
    </source>
</evidence>
<gene>
    <name evidence="2" type="ORF">KIC69_09000</name>
</gene>
<proteinExistence type="predicted"/>
<dbReference type="Proteomes" id="UP000824019">
    <property type="component" value="Unassembled WGS sequence"/>
</dbReference>
<dbReference type="Pfam" id="PF11791">
    <property type="entry name" value="Aconitase_B_N"/>
    <property type="match status" value="1"/>
</dbReference>